<dbReference type="Pfam" id="PF01636">
    <property type="entry name" value="APH"/>
    <property type="match status" value="1"/>
</dbReference>
<comment type="caution">
    <text evidence="2">The sequence shown here is derived from an EMBL/GenBank/DDBJ whole genome shotgun (WGS) entry which is preliminary data.</text>
</comment>
<accession>A0ABR4YTH0</accession>
<evidence type="ECO:0000313" key="2">
    <source>
        <dbReference type="EMBL" id="KHO24360.1"/>
    </source>
</evidence>
<proteinExistence type="predicted"/>
<dbReference type="EMBL" id="JTLZ01000007">
    <property type="protein sequence ID" value="KHO24360.1"/>
    <property type="molecule type" value="Genomic_DNA"/>
</dbReference>
<evidence type="ECO:0000259" key="1">
    <source>
        <dbReference type="SMART" id="SM00587"/>
    </source>
</evidence>
<protein>
    <submittedName>
        <fullName evidence="2">Aminoglycoside phosphotransferase</fullName>
    </submittedName>
</protein>
<dbReference type="SUPFAM" id="SSF56112">
    <property type="entry name" value="Protein kinase-like (PK-like)"/>
    <property type="match status" value="1"/>
</dbReference>
<dbReference type="Proteomes" id="UP000031004">
    <property type="component" value="Unassembled WGS sequence"/>
</dbReference>
<organism evidence="2 3">
    <name type="scientific">Mycolicibacterium setense</name>
    <dbReference type="NCBI Taxonomy" id="431269"/>
    <lineage>
        <taxon>Bacteria</taxon>
        <taxon>Bacillati</taxon>
        <taxon>Actinomycetota</taxon>
        <taxon>Actinomycetes</taxon>
        <taxon>Mycobacteriales</taxon>
        <taxon>Mycobacteriaceae</taxon>
        <taxon>Mycolicibacterium</taxon>
    </lineage>
</organism>
<dbReference type="InterPro" id="IPR011009">
    <property type="entry name" value="Kinase-like_dom_sf"/>
</dbReference>
<dbReference type="Gene3D" id="3.90.1200.10">
    <property type="match status" value="1"/>
</dbReference>
<keyword evidence="3" id="KW-1185">Reference proteome</keyword>
<dbReference type="PANTHER" id="PTHR11012">
    <property type="entry name" value="PROTEIN KINASE-LIKE DOMAIN-CONTAINING"/>
    <property type="match status" value="1"/>
</dbReference>
<sequence>MTAAGSLPKSIPSRPAEVTAAWLSGVLGAEVDSVQTAPIGTGQTGATYRVSVTYRDDAGLPATFAVKLPSQDETVRDRVAIGYRSEHAFYTNVADHVQIPVPRCHHCEIAGEGTDFVLLLADMAPAEQGDQIAGCSPDEATLAVLALADLHGPTWADPQWANFPGIAMPKPEPDSAKGFGDVAKMAADITLDKLGDRLSADDRATMTAAMSVVTPWLLAEPDRFAILHGDYRLDNMLFDPDRTRITVVDWQTLGSGLPARDLSYFTATSLDPAVRASAEADLVTAYHERLLSHGVTAYDRETCWQDYRLGMLQAPLITVLGTAFANSTERGDDMMVVMAQRGCQAIRELGTLELISA</sequence>
<name>A0ABR4YTH0_9MYCO</name>
<reference evidence="2 3" key="1">
    <citation type="submission" date="2014-11" db="EMBL/GenBank/DDBJ databases">
        <title>Mycobacterium setense Manresensis Genome.</title>
        <authorList>
            <person name="Rech G."/>
            <person name="Sumoy L."/>
        </authorList>
    </citation>
    <scope>NUCLEOTIDE SEQUENCE [LARGE SCALE GENOMIC DNA]</scope>
    <source>
        <strain evidence="2 3">Manresensis</strain>
    </source>
</reference>
<dbReference type="RefSeq" id="WP_039321385.1">
    <property type="nucleotide sequence ID" value="NZ_JTLZ01000007.1"/>
</dbReference>
<evidence type="ECO:0000313" key="3">
    <source>
        <dbReference type="Proteomes" id="UP000031004"/>
    </source>
</evidence>
<gene>
    <name evidence="2" type="ORF">QQ44_15075</name>
</gene>
<dbReference type="PANTHER" id="PTHR11012:SF30">
    <property type="entry name" value="PROTEIN KINASE-LIKE DOMAIN-CONTAINING"/>
    <property type="match status" value="1"/>
</dbReference>
<feature type="domain" description="CHK kinase-like" evidence="1">
    <location>
        <begin position="118"/>
        <end position="296"/>
    </location>
</feature>
<dbReference type="SMART" id="SM00587">
    <property type="entry name" value="CHK"/>
    <property type="match status" value="1"/>
</dbReference>
<dbReference type="InterPro" id="IPR002575">
    <property type="entry name" value="Aminoglycoside_PTrfase"/>
</dbReference>
<dbReference type="InterPro" id="IPR015897">
    <property type="entry name" value="CHK_kinase-like"/>
</dbReference>